<proteinExistence type="predicted"/>
<gene>
    <name evidence="7" type="ordered locus">Mboo_0233</name>
</gene>
<evidence type="ECO:0000313" key="7">
    <source>
        <dbReference type="EMBL" id="ABS54755.1"/>
    </source>
</evidence>
<dbReference type="SFLD" id="SFLDS00029">
    <property type="entry name" value="Radical_SAM"/>
    <property type="match status" value="2"/>
</dbReference>
<dbReference type="InterPro" id="IPR023819">
    <property type="entry name" value="Pep-mod_rSAM_AF0577"/>
</dbReference>
<dbReference type="InterPro" id="IPR023867">
    <property type="entry name" value="Sulphatase_maturase_rSAM"/>
</dbReference>
<comment type="cofactor">
    <cofactor evidence="1">
        <name>[4Fe-4S] cluster</name>
        <dbReference type="ChEBI" id="CHEBI:49883"/>
    </cofactor>
</comment>
<evidence type="ECO:0000256" key="3">
    <source>
        <dbReference type="ARBA" id="ARBA00022723"/>
    </source>
</evidence>
<evidence type="ECO:0000256" key="1">
    <source>
        <dbReference type="ARBA" id="ARBA00001966"/>
    </source>
</evidence>
<accession>A7I4U4</accession>
<dbReference type="CDD" id="cd01335">
    <property type="entry name" value="Radical_SAM"/>
    <property type="match status" value="1"/>
</dbReference>
<evidence type="ECO:0000259" key="6">
    <source>
        <dbReference type="Pfam" id="PF04055"/>
    </source>
</evidence>
<dbReference type="Gene3D" id="3.20.20.70">
    <property type="entry name" value="Aldolase class I"/>
    <property type="match status" value="1"/>
</dbReference>
<dbReference type="eggNOG" id="arCOG00938">
    <property type="taxonomic scope" value="Archaea"/>
</dbReference>
<keyword evidence="2" id="KW-0949">S-adenosyl-L-methionine</keyword>
<protein>
    <submittedName>
        <fullName evidence="7">Radical SAM domain protein</fullName>
    </submittedName>
</protein>
<dbReference type="GO" id="GO:0051536">
    <property type="term" value="F:iron-sulfur cluster binding"/>
    <property type="evidence" value="ECO:0007669"/>
    <property type="project" value="UniProtKB-KW"/>
</dbReference>
<keyword evidence="3" id="KW-0479">Metal-binding</keyword>
<evidence type="ECO:0000256" key="2">
    <source>
        <dbReference type="ARBA" id="ARBA00022691"/>
    </source>
</evidence>
<dbReference type="NCBIfam" id="TIGR04084">
    <property type="entry name" value="rSAM_AF0577"/>
    <property type="match status" value="1"/>
</dbReference>
<dbReference type="SUPFAM" id="SSF102114">
    <property type="entry name" value="Radical SAM enzymes"/>
    <property type="match status" value="1"/>
</dbReference>
<dbReference type="HOGENOM" id="CLU_777602_0_0_2"/>
<dbReference type="RefSeq" id="WP_011991243.1">
    <property type="nucleotide sequence ID" value="NC_009712.1"/>
</dbReference>
<dbReference type="GeneID" id="5410476"/>
<dbReference type="InterPro" id="IPR058240">
    <property type="entry name" value="rSAM_sf"/>
</dbReference>
<dbReference type="InterPro" id="IPR013785">
    <property type="entry name" value="Aldolase_TIM"/>
</dbReference>
<feature type="domain" description="Radical SAM core" evidence="6">
    <location>
        <begin position="13"/>
        <end position="156"/>
    </location>
</feature>
<dbReference type="AlphaFoldDB" id="A7I4U4"/>
<reference evidence="8" key="1">
    <citation type="journal article" date="2015" name="Microbiology">
        <title>Genome of Methanoregula boonei 6A8 reveals adaptations to oligotrophic peatland environments.</title>
        <authorList>
            <person name="Braeuer S."/>
            <person name="Cadillo-Quiroz H."/>
            <person name="Kyrpides N."/>
            <person name="Woyke T."/>
            <person name="Goodwin L."/>
            <person name="Detter C."/>
            <person name="Podell S."/>
            <person name="Yavitt J.B."/>
            <person name="Zinder S.H."/>
        </authorList>
    </citation>
    <scope>NUCLEOTIDE SEQUENCE [LARGE SCALE GENOMIC DNA]</scope>
    <source>
        <strain evidence="8">DSM 21154 / JCM 14090 / 6A8</strain>
    </source>
</reference>
<evidence type="ECO:0000313" key="8">
    <source>
        <dbReference type="Proteomes" id="UP000002408"/>
    </source>
</evidence>
<name>A7I4U4_METB6</name>
<evidence type="ECO:0000256" key="4">
    <source>
        <dbReference type="ARBA" id="ARBA00023004"/>
    </source>
</evidence>
<dbReference type="GO" id="GO:0016491">
    <property type="term" value="F:oxidoreductase activity"/>
    <property type="evidence" value="ECO:0007669"/>
    <property type="project" value="InterPro"/>
</dbReference>
<dbReference type="Proteomes" id="UP000002408">
    <property type="component" value="Chromosome"/>
</dbReference>
<dbReference type="Pfam" id="PF04055">
    <property type="entry name" value="Radical_SAM"/>
    <property type="match status" value="1"/>
</dbReference>
<dbReference type="SFLD" id="SFLDG01067">
    <property type="entry name" value="SPASM/twitch_domain_containing"/>
    <property type="match status" value="1"/>
</dbReference>
<dbReference type="GO" id="GO:0046872">
    <property type="term" value="F:metal ion binding"/>
    <property type="evidence" value="ECO:0007669"/>
    <property type="project" value="UniProtKB-KW"/>
</dbReference>
<dbReference type="STRING" id="456442.Mboo_0233"/>
<dbReference type="NCBIfam" id="TIGR04085">
    <property type="entry name" value="rSAM_more_4Fe4S"/>
    <property type="match status" value="1"/>
</dbReference>
<dbReference type="InterPro" id="IPR007197">
    <property type="entry name" value="rSAM"/>
</dbReference>
<organism evidence="7 8">
    <name type="scientific">Methanoregula boonei (strain DSM 21154 / JCM 14090 / 6A8)</name>
    <dbReference type="NCBI Taxonomy" id="456442"/>
    <lineage>
        <taxon>Archaea</taxon>
        <taxon>Methanobacteriati</taxon>
        <taxon>Methanobacteriota</taxon>
        <taxon>Stenosarchaea group</taxon>
        <taxon>Methanomicrobia</taxon>
        <taxon>Methanomicrobiales</taxon>
        <taxon>Methanoregulaceae</taxon>
        <taxon>Methanoregula</taxon>
    </lineage>
</organism>
<sequence length="380" mass="43079">MINGILPMYFHLILTDDCNLCCRYCRAKAFEEEEEPEGGRIEIDEDLPPDLDFDLTLLYRFLARDPAATLTFYGGEPLLRSDLIERIVREAPVQRFMIQTNGLLLDRLAPEIVNRFSTILVSLDGREALTDGNRGDRVFLRVMGNVQKILQNGYRGELIARMTVTERTNIFDQVRYLADNPYHSFSSIHWQMDANFTGDFGHRAFAQWADTNYNPGIRALVTAWADEMEKSGRVMRWYPLIDPMEDLLYGKESLLRCGAGHANYTILTDGHISPCPIMIGMKQYYVGHIRDADPKNLPKVPVGGECQTCRIRTFCGGRCLYSAIVQPWKPAGRELVCGTVQNLYDALAGALPRVQDLIRSGRISPGEFSHEKFNGCEIIP</sequence>
<dbReference type="SFLD" id="SFLDG01104">
    <property type="entry name" value="Uncharacterised_Radical_SAM_Su"/>
    <property type="match status" value="1"/>
</dbReference>
<keyword evidence="5" id="KW-0411">Iron-sulfur</keyword>
<keyword evidence="8" id="KW-1185">Reference proteome</keyword>
<keyword evidence="4" id="KW-0408">Iron</keyword>
<dbReference type="KEGG" id="mbn:Mboo_0233"/>
<dbReference type="PANTHER" id="PTHR43273:SF2">
    <property type="entry name" value="RADICAL SAM CORE DOMAIN-CONTAINING PROTEIN"/>
    <property type="match status" value="1"/>
</dbReference>
<evidence type="ECO:0000256" key="5">
    <source>
        <dbReference type="ARBA" id="ARBA00023014"/>
    </source>
</evidence>
<dbReference type="InterPro" id="IPR023885">
    <property type="entry name" value="4Fe4S-binding_SPASM_dom"/>
</dbReference>
<dbReference type="PANTHER" id="PTHR43273">
    <property type="entry name" value="ANAEROBIC SULFATASE-MATURATING ENZYME HOMOLOG ASLB-RELATED"/>
    <property type="match status" value="1"/>
</dbReference>
<dbReference type="EMBL" id="CP000780">
    <property type="protein sequence ID" value="ABS54755.1"/>
    <property type="molecule type" value="Genomic_DNA"/>
</dbReference>